<keyword evidence="7" id="KW-0653">Protein transport</keyword>
<accession>A0A1D8PA74</accession>
<organism evidence="8 9">
    <name type="scientific">Urechidicola croceus</name>
    <dbReference type="NCBI Taxonomy" id="1850246"/>
    <lineage>
        <taxon>Bacteria</taxon>
        <taxon>Pseudomonadati</taxon>
        <taxon>Bacteroidota</taxon>
        <taxon>Flavobacteriia</taxon>
        <taxon>Flavobacteriales</taxon>
        <taxon>Flavobacteriaceae</taxon>
        <taxon>Urechidicola</taxon>
    </lineage>
</organism>
<proteinExistence type="inferred from homology"/>
<keyword evidence="9" id="KW-1185">Reference proteome</keyword>
<evidence type="ECO:0000313" key="8">
    <source>
        <dbReference type="EMBL" id="AOW21453.1"/>
    </source>
</evidence>
<comment type="subcellular location">
    <subcellularLocation>
        <location evidence="1">Cell membrane</location>
        <topology evidence="1">Single-pass membrane protein</topology>
    </subcellularLocation>
    <subcellularLocation>
        <location evidence="7">Cell membrane</location>
        <topology evidence="7">Single-pass type II membrane protein</topology>
    </subcellularLocation>
</comment>
<dbReference type="STRING" id="1850246.LPB138_12530"/>
<dbReference type="EMBL" id="CP017478">
    <property type="protein sequence ID" value="AOW21453.1"/>
    <property type="molecule type" value="Genomic_DNA"/>
</dbReference>
<protein>
    <submittedName>
        <fullName evidence="8">Biopolymer transporter ExbD</fullName>
    </submittedName>
</protein>
<evidence type="ECO:0000256" key="6">
    <source>
        <dbReference type="ARBA" id="ARBA00023136"/>
    </source>
</evidence>
<reference evidence="8 9" key="1">
    <citation type="submission" date="2016-10" db="EMBL/GenBank/DDBJ databases">
        <title>Lutibacter sp. LPB0138, isolated from marine gastropod.</title>
        <authorList>
            <person name="Kim E."/>
            <person name="Yi H."/>
        </authorList>
    </citation>
    <scope>NUCLEOTIDE SEQUENCE [LARGE SCALE GENOMIC DNA]</scope>
    <source>
        <strain evidence="8 9">LPB0138</strain>
    </source>
</reference>
<evidence type="ECO:0000256" key="3">
    <source>
        <dbReference type="ARBA" id="ARBA00022475"/>
    </source>
</evidence>
<dbReference type="Pfam" id="PF02472">
    <property type="entry name" value="ExbD"/>
    <property type="match status" value="1"/>
</dbReference>
<keyword evidence="5" id="KW-1133">Transmembrane helix</keyword>
<comment type="similarity">
    <text evidence="2 7">Belongs to the ExbD/TolR family.</text>
</comment>
<evidence type="ECO:0000256" key="2">
    <source>
        <dbReference type="ARBA" id="ARBA00005811"/>
    </source>
</evidence>
<keyword evidence="4 7" id="KW-0812">Transmembrane</keyword>
<dbReference type="GO" id="GO:0022857">
    <property type="term" value="F:transmembrane transporter activity"/>
    <property type="evidence" value="ECO:0007669"/>
    <property type="project" value="InterPro"/>
</dbReference>
<dbReference type="Proteomes" id="UP000176050">
    <property type="component" value="Chromosome"/>
</dbReference>
<dbReference type="PANTHER" id="PTHR30558">
    <property type="entry name" value="EXBD MEMBRANE COMPONENT OF PMF-DRIVEN MACROMOLECULE IMPORT SYSTEM"/>
    <property type="match status" value="1"/>
</dbReference>
<keyword evidence="6" id="KW-0472">Membrane</keyword>
<gene>
    <name evidence="8" type="ORF">LPB138_12530</name>
</gene>
<dbReference type="PANTHER" id="PTHR30558:SF3">
    <property type="entry name" value="BIOPOLYMER TRANSPORT PROTEIN EXBD-RELATED"/>
    <property type="match status" value="1"/>
</dbReference>
<name>A0A1D8PA74_9FLAO</name>
<evidence type="ECO:0000256" key="5">
    <source>
        <dbReference type="ARBA" id="ARBA00022989"/>
    </source>
</evidence>
<dbReference type="OrthoDB" id="9810103at2"/>
<dbReference type="AlphaFoldDB" id="A0A1D8PA74"/>
<keyword evidence="7" id="KW-0813">Transport</keyword>
<evidence type="ECO:0000313" key="9">
    <source>
        <dbReference type="Proteomes" id="UP000176050"/>
    </source>
</evidence>
<evidence type="ECO:0000256" key="1">
    <source>
        <dbReference type="ARBA" id="ARBA00004162"/>
    </source>
</evidence>
<evidence type="ECO:0000256" key="4">
    <source>
        <dbReference type="ARBA" id="ARBA00022692"/>
    </source>
</evidence>
<sequence>MSKFSKKKKGMPAINTASLPDIVFMLLFFFMVATTMRETSVMVKQQLPTATEVKKLEDKRLISTIYVGEAEDQKKYGEGDKIQLNDKIADVSQVRNFIFSQREPIPEDERDYMTTLIKADIKSNVGTINDIKKELREINALKVTYSTNIGVEK</sequence>
<dbReference type="GO" id="GO:0015031">
    <property type="term" value="P:protein transport"/>
    <property type="evidence" value="ECO:0007669"/>
    <property type="project" value="UniProtKB-KW"/>
</dbReference>
<dbReference type="GO" id="GO:0005886">
    <property type="term" value="C:plasma membrane"/>
    <property type="evidence" value="ECO:0007669"/>
    <property type="project" value="UniProtKB-SubCell"/>
</dbReference>
<dbReference type="InterPro" id="IPR003400">
    <property type="entry name" value="ExbD"/>
</dbReference>
<dbReference type="KEGG" id="lul:LPB138_12530"/>
<evidence type="ECO:0000256" key="7">
    <source>
        <dbReference type="RuleBase" id="RU003879"/>
    </source>
</evidence>
<dbReference type="RefSeq" id="WP_070237613.1">
    <property type="nucleotide sequence ID" value="NZ_CP017478.1"/>
</dbReference>
<keyword evidence="3" id="KW-1003">Cell membrane</keyword>